<evidence type="ECO:0000256" key="4">
    <source>
        <dbReference type="ARBA" id="ARBA00022691"/>
    </source>
</evidence>
<evidence type="ECO:0000256" key="11">
    <source>
        <dbReference type="PROSITE-ProRule" id="PRU01016"/>
    </source>
</evidence>
<evidence type="ECO:0000256" key="6">
    <source>
        <dbReference type="ARBA" id="ARBA00023015"/>
    </source>
</evidence>
<keyword evidence="9" id="KW-0539">Nucleus</keyword>
<dbReference type="FunFam" id="3.90.120.10:FF:000003">
    <property type="entry name" value="DNA (cytosine-5)-methyltransferase 1"/>
    <property type="match status" value="1"/>
</dbReference>
<feature type="domain" description="Chromo" evidence="16">
    <location>
        <begin position="411"/>
        <end position="466"/>
    </location>
</feature>
<dbReference type="CDD" id="cd04716">
    <property type="entry name" value="BAH_plantDCM_I"/>
    <property type="match status" value="1"/>
</dbReference>
<dbReference type="PROSITE" id="PS51038">
    <property type="entry name" value="BAH"/>
    <property type="match status" value="1"/>
</dbReference>
<dbReference type="InterPro" id="IPR018117">
    <property type="entry name" value="C5_DNA_meth_AS"/>
</dbReference>
<sequence length="868" mass="98456">MAPKRKRPATKDDTTKSIPKPKKRAPKRAKTVKEEPVTVVEEGEIHVARFLDEPIPESEAKSTWPDRYKPIEVQPPKASSRKKTKDDEKVEIIRARCHYRRAIVDERQIYELNDDAYVQSGEGKDPFICKIIEMFEGANGKLYFTARWFYRPSDTVRIKKIFFFTFSLIYVELSEVFFSILNFQVMKEFEILINKKRVFFSEIQDTNELGLLEKKLNILMIPLNENTKETIPATENCDFFCDMNYFLPYDTFEAIQQETMMAISESSTISSDTDIREGAAAISEIGECSQETEGHKKATLLDLYSGCGAMSTGLCMGAQLSGLNLVTKWAVDMNAHACKSLQHNHPETNVRNMTAEDFLFLLKEWEKLCIHFSLRNSPNSEEYANLHGLNNVEDNEDVSEESENEDDGEVFTVDKIVGISFGVPKKLLKRGLYLKVRWLNYDDSHDTWEPIEGLSNCRGKIEEFVKLGYKSGILPLPGGVDVVCGGPPCQGISGHNRFRNLLDPLEDQKNKQLLVYMNIVEYLKPKFVLMENVVDMLKMAKGYLARFAVGRLLQMNYQVRNGMMAAGAYGLAQFRLRFFLWGALPSEIIPQFPLPTHDLVHRGNIVKEFQGNIVAYDEGHTVKLADKLLLKHVISDLPAVANSEKRDEITYDKDPTTPFQKFIRLRKDEASGSQSKSKSKKHVLYDHHPLNLNINDYERVCQVPKRKGANFRDFPGVIVGPGNVVKLEEGKERVKLESGKTLVPDYALTYVDGKSCKPFGRLWWDEIVPTVVTRAEPHNQVIIHPEQNRVLSIRENARLQGFPDDYKLFGPPKQKYIQVGNAVAVPVAKALGYALGTAFQGLAVGKDPLLTLPEGFAFMKPTLPSELA</sequence>
<dbReference type="PANTHER" id="PTHR10629:SF50">
    <property type="entry name" value="DNA (CYTOSINE-5)-METHYLTRANSFERASE CMT3"/>
    <property type="match status" value="1"/>
</dbReference>
<dbReference type="Pfam" id="PF00145">
    <property type="entry name" value="DNA_methylase"/>
    <property type="match status" value="1"/>
</dbReference>
<dbReference type="Gene3D" id="2.30.30.490">
    <property type="match status" value="1"/>
</dbReference>
<evidence type="ECO:0000256" key="9">
    <source>
        <dbReference type="ARBA" id="ARBA00023242"/>
    </source>
</evidence>
<evidence type="ECO:0000259" key="16">
    <source>
        <dbReference type="PROSITE" id="PS50013"/>
    </source>
</evidence>
<dbReference type="EC" id="2.1.1.37" evidence="13"/>
<dbReference type="GO" id="GO:0006325">
    <property type="term" value="P:chromatin organization"/>
    <property type="evidence" value="ECO:0007669"/>
    <property type="project" value="UniProtKB-KW"/>
</dbReference>
<evidence type="ECO:0000256" key="12">
    <source>
        <dbReference type="RuleBase" id="RU000416"/>
    </source>
</evidence>
<dbReference type="EMBL" id="LR881466">
    <property type="protein sequence ID" value="CAD5316772.1"/>
    <property type="molecule type" value="Genomic_DNA"/>
</dbReference>
<dbReference type="GO" id="GO:0003886">
    <property type="term" value="F:DNA (cytosine-5-)-methyltransferase activity"/>
    <property type="evidence" value="ECO:0007669"/>
    <property type="project" value="UniProtKB-EC"/>
</dbReference>
<feature type="compositionally biased region" description="Basic residues" evidence="14">
    <location>
        <begin position="19"/>
        <end position="30"/>
    </location>
</feature>
<evidence type="ECO:0000256" key="8">
    <source>
        <dbReference type="ARBA" id="ARBA00023163"/>
    </source>
</evidence>
<dbReference type="NCBIfam" id="TIGR00675">
    <property type="entry name" value="dcm"/>
    <property type="match status" value="1"/>
</dbReference>
<comment type="similarity">
    <text evidence="11 12">Belongs to the class I-like SAM-binding methyltransferase superfamily. C5-methyltransferase family.</text>
</comment>
<dbReference type="PROSITE" id="PS50013">
    <property type="entry name" value="CHROMO_2"/>
    <property type="match status" value="1"/>
</dbReference>
<evidence type="ECO:0000256" key="15">
    <source>
        <dbReference type="SAM" id="Phobius"/>
    </source>
</evidence>
<organism evidence="18 19">
    <name type="scientific">Arabidopsis thaliana</name>
    <name type="common">Mouse-ear cress</name>
    <dbReference type="NCBI Taxonomy" id="3702"/>
    <lineage>
        <taxon>Eukaryota</taxon>
        <taxon>Viridiplantae</taxon>
        <taxon>Streptophyta</taxon>
        <taxon>Embryophyta</taxon>
        <taxon>Tracheophyta</taxon>
        <taxon>Spermatophyta</taxon>
        <taxon>Magnoliopsida</taxon>
        <taxon>eudicotyledons</taxon>
        <taxon>Gunneridae</taxon>
        <taxon>Pentapetalae</taxon>
        <taxon>rosids</taxon>
        <taxon>malvids</taxon>
        <taxon>Brassicales</taxon>
        <taxon>Brassicaceae</taxon>
        <taxon>Camelineae</taxon>
        <taxon>Arabidopsis</taxon>
    </lineage>
</organism>
<dbReference type="InterPro" id="IPR000953">
    <property type="entry name" value="Chromo/chromo_shadow_dom"/>
</dbReference>
<evidence type="ECO:0000313" key="18">
    <source>
        <dbReference type="EMBL" id="CAD5316772.1"/>
    </source>
</evidence>
<name>A0A7G2E183_ARATH</name>
<dbReference type="InterPro" id="IPR001025">
    <property type="entry name" value="BAH_dom"/>
</dbReference>
<feature type="region of interest" description="Disordered" evidence="14">
    <location>
        <begin position="56"/>
        <end position="85"/>
    </location>
</feature>
<feature type="region of interest" description="Disordered" evidence="14">
    <location>
        <begin position="1"/>
        <end position="36"/>
    </location>
</feature>
<dbReference type="Pfam" id="PF00385">
    <property type="entry name" value="Chromo"/>
    <property type="match status" value="1"/>
</dbReference>
<dbReference type="InterPro" id="IPR001525">
    <property type="entry name" value="C5_MeTfrase"/>
</dbReference>
<keyword evidence="8" id="KW-0804">Transcription</keyword>
<dbReference type="Gene3D" id="3.90.120.10">
    <property type="entry name" value="DNA Methylase, subunit A, domain 2"/>
    <property type="match status" value="1"/>
</dbReference>
<feature type="compositionally biased region" description="Basic and acidic residues" evidence="14">
    <location>
        <begin position="56"/>
        <end position="70"/>
    </location>
</feature>
<gene>
    <name evidence="18" type="ORF">AT9943_LOCUS5080</name>
</gene>
<dbReference type="SUPFAM" id="SSF54160">
    <property type="entry name" value="Chromo domain-like"/>
    <property type="match status" value="1"/>
</dbReference>
<keyword evidence="6" id="KW-0805">Transcription regulation</keyword>
<dbReference type="GO" id="GO:0032259">
    <property type="term" value="P:methylation"/>
    <property type="evidence" value="ECO:0007669"/>
    <property type="project" value="UniProtKB-KW"/>
</dbReference>
<dbReference type="AlphaFoldDB" id="A0A7G2E183"/>
<dbReference type="SMART" id="SM00439">
    <property type="entry name" value="BAH"/>
    <property type="match status" value="1"/>
</dbReference>
<dbReference type="SUPFAM" id="SSF53335">
    <property type="entry name" value="S-adenosyl-L-methionine-dependent methyltransferases"/>
    <property type="match status" value="1"/>
</dbReference>
<protein>
    <recommendedName>
        <fullName evidence="13">Cytosine-specific methyltransferase</fullName>
        <ecNumber evidence="13">2.1.1.37</ecNumber>
    </recommendedName>
</protein>
<evidence type="ECO:0000259" key="17">
    <source>
        <dbReference type="PROSITE" id="PS51038"/>
    </source>
</evidence>
<feature type="domain" description="BAH" evidence="17">
    <location>
        <begin position="108"/>
        <end position="256"/>
    </location>
</feature>
<evidence type="ECO:0000256" key="5">
    <source>
        <dbReference type="ARBA" id="ARBA00022853"/>
    </source>
</evidence>
<dbReference type="PROSITE" id="PS00598">
    <property type="entry name" value="CHROMO_1"/>
    <property type="match status" value="1"/>
</dbReference>
<dbReference type="InterPro" id="IPR029063">
    <property type="entry name" value="SAM-dependent_MTases_sf"/>
</dbReference>
<dbReference type="PROSITE" id="PS00094">
    <property type="entry name" value="C5_MTASE_1"/>
    <property type="match status" value="1"/>
</dbReference>
<evidence type="ECO:0000256" key="10">
    <source>
        <dbReference type="ARBA" id="ARBA00047422"/>
    </source>
</evidence>
<dbReference type="Gene3D" id="3.40.50.150">
    <property type="entry name" value="Vaccinia Virus protein VP39"/>
    <property type="match status" value="2"/>
</dbReference>
<evidence type="ECO:0000256" key="1">
    <source>
        <dbReference type="ARBA" id="ARBA00004123"/>
    </source>
</evidence>
<keyword evidence="7" id="KW-0238">DNA-binding</keyword>
<accession>A0A7G2E183</accession>
<keyword evidence="5" id="KW-0156">Chromatin regulator</keyword>
<evidence type="ECO:0000256" key="13">
    <source>
        <dbReference type="RuleBase" id="RU000417"/>
    </source>
</evidence>
<dbReference type="InterPro" id="IPR043151">
    <property type="entry name" value="BAH_sf"/>
</dbReference>
<comment type="subcellular location">
    <subcellularLocation>
        <location evidence="1">Nucleus</location>
    </subcellularLocation>
</comment>
<keyword evidence="4 11" id="KW-0949">S-adenosyl-L-methionine</keyword>
<proteinExistence type="inferred from homology"/>
<evidence type="ECO:0000313" key="19">
    <source>
        <dbReference type="Proteomes" id="UP000516314"/>
    </source>
</evidence>
<evidence type="ECO:0000256" key="7">
    <source>
        <dbReference type="ARBA" id="ARBA00023125"/>
    </source>
</evidence>
<keyword evidence="15" id="KW-1133">Transmembrane helix</keyword>
<keyword evidence="15" id="KW-0812">Transmembrane</keyword>
<dbReference type="CDD" id="cd18635">
    <property type="entry name" value="CD_CMT3_like"/>
    <property type="match status" value="1"/>
</dbReference>
<dbReference type="GO" id="GO:0005634">
    <property type="term" value="C:nucleus"/>
    <property type="evidence" value="ECO:0007669"/>
    <property type="project" value="UniProtKB-SubCell"/>
</dbReference>
<evidence type="ECO:0000256" key="14">
    <source>
        <dbReference type="SAM" id="MobiDB-lite"/>
    </source>
</evidence>
<dbReference type="SMART" id="SM00298">
    <property type="entry name" value="CHROMO"/>
    <property type="match status" value="1"/>
</dbReference>
<keyword evidence="15" id="KW-0472">Membrane</keyword>
<dbReference type="Proteomes" id="UP000516314">
    <property type="component" value="Chromosome 1"/>
</dbReference>
<evidence type="ECO:0000256" key="2">
    <source>
        <dbReference type="ARBA" id="ARBA00022603"/>
    </source>
</evidence>
<dbReference type="PRINTS" id="PR00105">
    <property type="entry name" value="C5METTRFRASE"/>
</dbReference>
<reference evidence="18 19" key="1">
    <citation type="submission" date="2020-09" db="EMBL/GenBank/DDBJ databases">
        <authorList>
            <person name="Ashkenazy H."/>
        </authorList>
    </citation>
    <scope>NUCLEOTIDE SEQUENCE [LARGE SCALE GENOMIC DNA]</scope>
    <source>
        <strain evidence="19">cv. Cdm-0</strain>
    </source>
</reference>
<feature type="active site" evidence="11">
    <location>
        <position position="489"/>
    </location>
</feature>
<comment type="catalytic activity">
    <reaction evidence="10 13">
        <text>a 2'-deoxycytidine in DNA + S-adenosyl-L-methionine = a 5-methyl-2'-deoxycytidine in DNA + S-adenosyl-L-homocysteine + H(+)</text>
        <dbReference type="Rhea" id="RHEA:13681"/>
        <dbReference type="Rhea" id="RHEA-COMP:11369"/>
        <dbReference type="Rhea" id="RHEA-COMP:11370"/>
        <dbReference type="ChEBI" id="CHEBI:15378"/>
        <dbReference type="ChEBI" id="CHEBI:57856"/>
        <dbReference type="ChEBI" id="CHEBI:59789"/>
        <dbReference type="ChEBI" id="CHEBI:85452"/>
        <dbReference type="ChEBI" id="CHEBI:85454"/>
        <dbReference type="EC" id="2.1.1.37"/>
    </reaction>
</comment>
<dbReference type="PROSITE" id="PS51679">
    <property type="entry name" value="SAM_MT_C5"/>
    <property type="match status" value="1"/>
</dbReference>
<dbReference type="PANTHER" id="PTHR10629">
    <property type="entry name" value="CYTOSINE-SPECIFIC METHYLTRANSFERASE"/>
    <property type="match status" value="1"/>
</dbReference>
<dbReference type="GO" id="GO:0003677">
    <property type="term" value="F:DNA binding"/>
    <property type="evidence" value="ECO:0007669"/>
    <property type="project" value="UniProtKB-KW"/>
</dbReference>
<dbReference type="InterPro" id="IPR023780">
    <property type="entry name" value="Chromo_domain"/>
</dbReference>
<keyword evidence="3 11" id="KW-0808">Transferase</keyword>
<keyword evidence="2 11" id="KW-0489">Methyltransferase</keyword>
<dbReference type="InterPro" id="IPR023779">
    <property type="entry name" value="Chromodomain_CS"/>
</dbReference>
<evidence type="ECO:0000256" key="3">
    <source>
        <dbReference type="ARBA" id="ARBA00022679"/>
    </source>
</evidence>
<dbReference type="FunFam" id="3.40.50.150:FF:000464">
    <property type="entry name" value="DNA (Cytosine-5)-methyltransferase CMT2"/>
    <property type="match status" value="1"/>
</dbReference>
<feature type="transmembrane region" description="Helical" evidence="15">
    <location>
        <begin position="161"/>
        <end position="181"/>
    </location>
</feature>
<dbReference type="InterPro" id="IPR016197">
    <property type="entry name" value="Chromo-like_dom_sf"/>
</dbReference>
<dbReference type="GO" id="GO:0003682">
    <property type="term" value="F:chromatin binding"/>
    <property type="evidence" value="ECO:0007669"/>
    <property type="project" value="InterPro"/>
</dbReference>
<dbReference type="InterPro" id="IPR050390">
    <property type="entry name" value="C5-Methyltransferase"/>
</dbReference>